<protein>
    <submittedName>
        <fullName evidence="1">Uncharacterized protein</fullName>
    </submittedName>
</protein>
<accession>A0A179GM76</accession>
<gene>
    <name evidence="1" type="ORF">VFPBJ_07116</name>
    <name evidence="2" type="ORF">VFPFJ_02414</name>
</gene>
<evidence type="ECO:0000313" key="1">
    <source>
        <dbReference type="EMBL" id="OAQ78995.1"/>
    </source>
</evidence>
<proteinExistence type="predicted"/>
<dbReference type="Proteomes" id="UP000078340">
    <property type="component" value="Unassembled WGS sequence"/>
</dbReference>
<dbReference type="EMBL" id="LSBH01000005">
    <property type="protein sequence ID" value="OAQ78995.1"/>
    <property type="molecule type" value="Genomic_DNA"/>
</dbReference>
<dbReference type="AlphaFoldDB" id="A0A179GM76"/>
<evidence type="ECO:0000313" key="3">
    <source>
        <dbReference type="Proteomes" id="UP000078240"/>
    </source>
</evidence>
<organism evidence="1 3">
    <name type="scientific">Purpureocillium lilacinum</name>
    <name type="common">Paecilomyces lilacinus</name>
    <dbReference type="NCBI Taxonomy" id="33203"/>
    <lineage>
        <taxon>Eukaryota</taxon>
        <taxon>Fungi</taxon>
        <taxon>Dikarya</taxon>
        <taxon>Ascomycota</taxon>
        <taxon>Pezizomycotina</taxon>
        <taxon>Sordariomycetes</taxon>
        <taxon>Hypocreomycetidae</taxon>
        <taxon>Hypocreales</taxon>
        <taxon>Ophiocordycipitaceae</taxon>
        <taxon>Purpureocillium</taxon>
    </lineage>
</organism>
<dbReference type="EMBL" id="LSBI01000002">
    <property type="protein sequence ID" value="OAQ93253.1"/>
    <property type="molecule type" value="Genomic_DNA"/>
</dbReference>
<dbReference type="Proteomes" id="UP000078240">
    <property type="component" value="Unassembled WGS sequence"/>
</dbReference>
<name>A0A179GM76_PURLI</name>
<comment type="caution">
    <text evidence="1">The sequence shown here is derived from an EMBL/GenBank/DDBJ whole genome shotgun (WGS) entry which is preliminary data.</text>
</comment>
<reference evidence="1 3" key="1">
    <citation type="submission" date="2016-01" db="EMBL/GenBank/DDBJ databases">
        <title>Biosynthesis of antibiotic leucinostatins and their inhibition on Phytophthora in bio-control Purpureocillium lilacinum.</title>
        <authorList>
            <person name="Wang G."/>
            <person name="Liu Z."/>
            <person name="Lin R."/>
            <person name="Li E."/>
            <person name="Mao Z."/>
            <person name="Ling J."/>
            <person name="Yin W."/>
            <person name="Xie B."/>
        </authorList>
    </citation>
    <scope>NUCLEOTIDE SEQUENCE [LARGE SCALE GENOMIC DNA]</scope>
    <source>
        <strain evidence="1">PLBJ-1</strain>
        <strain evidence="2">PLFJ-1</strain>
    </source>
</reference>
<evidence type="ECO:0000313" key="2">
    <source>
        <dbReference type="EMBL" id="OAQ93253.1"/>
    </source>
</evidence>
<sequence length="147" mass="16562">MCLHLARMPRRRNRSRQMSSHGRHCRRTAASSVSCIDHMGEAWRLRGEQTFVLRFTLHMFGRDGRFAMRQKARGRDIGFVVPGERRRLMGRPQGVAVGGRKAWPCGPCRIDSRMTASTGRQPDAMARGAADLSHIFALLLGTQTQTT</sequence>